<dbReference type="EMBL" id="RHHB01000054">
    <property type="protein sequence ID" value="RNB45133.1"/>
    <property type="molecule type" value="Genomic_DNA"/>
</dbReference>
<dbReference type="RefSeq" id="WP_212591980.1">
    <property type="nucleotide sequence ID" value="NZ_RHHB01000054.1"/>
</dbReference>
<evidence type="ECO:0000313" key="3">
    <source>
        <dbReference type="Proteomes" id="UP000275048"/>
    </source>
</evidence>
<organism evidence="2 3">
    <name type="scientific">Agromyces tardus</name>
    <dbReference type="NCBI Taxonomy" id="2583849"/>
    <lineage>
        <taxon>Bacteria</taxon>
        <taxon>Bacillati</taxon>
        <taxon>Actinomycetota</taxon>
        <taxon>Actinomycetes</taxon>
        <taxon>Micrococcales</taxon>
        <taxon>Microbacteriaceae</taxon>
        <taxon>Agromyces</taxon>
    </lineage>
</organism>
<protein>
    <submittedName>
        <fullName evidence="2">Uncharacterized protein</fullName>
    </submittedName>
</protein>
<dbReference type="Proteomes" id="UP000275048">
    <property type="component" value="Unassembled WGS sequence"/>
</dbReference>
<keyword evidence="3" id="KW-1185">Reference proteome</keyword>
<sequence>MIDESDAAEPTPGDGETPAGDVEPTREPTGDGVANAAPDHGAPAGGVLARIGAFARRHRVPLVIAAAVVAFALL</sequence>
<dbReference type="AlphaFoldDB" id="A0A3M8A1N8"/>
<reference evidence="2 3" key="1">
    <citation type="submission" date="2018-10" db="EMBL/GenBank/DDBJ databases">
        <title>Isolation, diversity and antibacterial activity of antinobacteria from the wheat rhizosphere soil.</title>
        <authorList>
            <person name="Sun T."/>
        </authorList>
    </citation>
    <scope>NUCLEOTIDE SEQUENCE [LARGE SCALE GENOMIC DNA]</scope>
    <source>
        <strain evidence="2 3">SJ-23</strain>
    </source>
</reference>
<evidence type="ECO:0000313" key="2">
    <source>
        <dbReference type="EMBL" id="RNB45133.1"/>
    </source>
</evidence>
<proteinExistence type="predicted"/>
<comment type="caution">
    <text evidence="2">The sequence shown here is derived from an EMBL/GenBank/DDBJ whole genome shotgun (WGS) entry which is preliminary data.</text>
</comment>
<feature type="non-terminal residue" evidence="2">
    <location>
        <position position="74"/>
    </location>
</feature>
<evidence type="ECO:0000256" key="1">
    <source>
        <dbReference type="SAM" id="MobiDB-lite"/>
    </source>
</evidence>
<name>A0A3M8A1N8_9MICO</name>
<accession>A0A3M8A1N8</accession>
<gene>
    <name evidence="2" type="ORF">EDM22_16795</name>
</gene>
<feature type="region of interest" description="Disordered" evidence="1">
    <location>
        <begin position="1"/>
        <end position="42"/>
    </location>
</feature>